<protein>
    <recommendedName>
        <fullName evidence="1">C2H2-type domain-containing protein</fullName>
    </recommendedName>
</protein>
<evidence type="ECO:0000259" key="1">
    <source>
        <dbReference type="PROSITE" id="PS00028"/>
    </source>
</evidence>
<accession>A0A6I2UTN9</accession>
<sequence length="538" mass="62014">MQYAVDRYAVGKEKEVTAVEFEDKNIPERRNRFFCPECGERVFYRNRGGNHPSQFYHQEKTAQAPECDKRVDGRSGLTLSQRVGLPVFLTSSVSGQFQLNIGFPALGAEMLGRASKLGYKVKISGGNCFRTVGLNPTNFIEDEMTLIPVDFTPPSSKNFEIFAYGEGNIVGLQRKWSDYADGFGRGGAIFSYSEMGGKKIRCGDSISTNRDYYAVVRSKLHSYSAIKQELVGDLAIGNTLYKVYRFNIKVSADDIKYFSIINDYLKETFGVWLLECLPEIIPIWPPVIQRDVMIPIETKSALCCVVSSGNSDPKVYTYSNTGVKNKEIEILPVGIKMINVLVGREPIALSVDRKYVGREVIFEAREVHSSTYHHSIKITNNQGVSFFWKDIYPSLLREGFFIETNAKFDFYIKENNRIYRHMPIRDCITMIPSNDSYTELLCVVENTVFEYYIPKKEICSYDYDDFYYKLMKSMNKGLMVPIPHWINSLLRMFKRNHETRIYELMLNAMRNGKIHLEMLRQLRLIDLEIKKEIYGKYK</sequence>
<gene>
    <name evidence="2" type="ORF">FYJ78_00710</name>
</gene>
<dbReference type="EMBL" id="VUNL01000001">
    <property type="protein sequence ID" value="MSV23735.1"/>
    <property type="molecule type" value="Genomic_DNA"/>
</dbReference>
<dbReference type="InterPro" id="IPR013087">
    <property type="entry name" value="Znf_C2H2_type"/>
</dbReference>
<name>A0A6I2UTN9_9FIRM</name>
<keyword evidence="3" id="KW-1185">Reference proteome</keyword>
<dbReference type="Proteomes" id="UP000430222">
    <property type="component" value="Unassembled WGS sequence"/>
</dbReference>
<feature type="domain" description="C2H2-type" evidence="1">
    <location>
        <begin position="35"/>
        <end position="57"/>
    </location>
</feature>
<evidence type="ECO:0000313" key="2">
    <source>
        <dbReference type="EMBL" id="MSV23735.1"/>
    </source>
</evidence>
<comment type="caution">
    <text evidence="2">The sequence shown here is derived from an EMBL/GenBank/DDBJ whole genome shotgun (WGS) entry which is preliminary data.</text>
</comment>
<evidence type="ECO:0000313" key="3">
    <source>
        <dbReference type="Proteomes" id="UP000430222"/>
    </source>
</evidence>
<dbReference type="RefSeq" id="WP_154619483.1">
    <property type="nucleotide sequence ID" value="NZ_VUNL01000001.1"/>
</dbReference>
<reference evidence="2 3" key="1">
    <citation type="submission" date="2019-08" db="EMBL/GenBank/DDBJ databases">
        <title>In-depth cultivation of the pig gut microbiome towards novel bacterial diversity and tailored functional studies.</title>
        <authorList>
            <person name="Wylensek D."/>
            <person name="Hitch T.C.A."/>
            <person name="Clavel T."/>
        </authorList>
    </citation>
    <scope>NUCLEOTIDE SEQUENCE [LARGE SCALE GENOMIC DNA]</scope>
    <source>
        <strain evidence="3">WCA-380-WT-3B3</strain>
    </source>
</reference>
<dbReference type="PROSITE" id="PS00028">
    <property type="entry name" value="ZINC_FINGER_C2H2_1"/>
    <property type="match status" value="1"/>
</dbReference>
<dbReference type="AlphaFoldDB" id="A0A6I2UTN9"/>
<organism evidence="2 3">
    <name type="scientific">Selenomonas montiformis</name>
    <dbReference type="NCBI Taxonomy" id="2652285"/>
    <lineage>
        <taxon>Bacteria</taxon>
        <taxon>Bacillati</taxon>
        <taxon>Bacillota</taxon>
        <taxon>Negativicutes</taxon>
        <taxon>Selenomonadales</taxon>
        <taxon>Selenomonadaceae</taxon>
        <taxon>Selenomonas</taxon>
    </lineage>
</organism>
<proteinExistence type="predicted"/>